<dbReference type="InterPro" id="IPR036396">
    <property type="entry name" value="Cyt_P450_sf"/>
</dbReference>
<keyword evidence="5 13" id="KW-0812">Transmembrane</keyword>
<dbReference type="PANTHER" id="PTHR24282">
    <property type="entry name" value="CYTOCHROME P450 FAMILY MEMBER"/>
    <property type="match status" value="1"/>
</dbReference>
<dbReference type="SUPFAM" id="SSF48264">
    <property type="entry name" value="Cytochrome P450"/>
    <property type="match status" value="1"/>
</dbReference>
<feature type="transmembrane region" description="Helical" evidence="13">
    <location>
        <begin position="6"/>
        <end position="28"/>
    </location>
</feature>
<dbReference type="InterPro" id="IPR003388">
    <property type="entry name" value="Reticulon"/>
</dbReference>
<evidence type="ECO:0000256" key="1">
    <source>
        <dbReference type="ARBA" id="ARBA00004167"/>
    </source>
</evidence>
<evidence type="ECO:0000313" key="15">
    <source>
        <dbReference type="EMBL" id="KAH8490633.1"/>
    </source>
</evidence>
<keyword evidence="6" id="KW-0479">Metal-binding</keyword>
<evidence type="ECO:0000256" key="10">
    <source>
        <dbReference type="ARBA" id="ARBA00023004"/>
    </source>
</evidence>
<evidence type="ECO:0000256" key="5">
    <source>
        <dbReference type="ARBA" id="ARBA00022692"/>
    </source>
</evidence>
<dbReference type="EMBL" id="JACEGQ020000013">
    <property type="protein sequence ID" value="KAH8490633.1"/>
    <property type="molecule type" value="Genomic_DNA"/>
</dbReference>
<keyword evidence="11" id="KW-0503">Monooxygenase</keyword>
<dbReference type="InterPro" id="IPR001128">
    <property type="entry name" value="Cyt_P450"/>
</dbReference>
<evidence type="ECO:0000256" key="6">
    <source>
        <dbReference type="ARBA" id="ARBA00022723"/>
    </source>
</evidence>
<evidence type="ECO:0000256" key="12">
    <source>
        <dbReference type="ARBA" id="ARBA00023136"/>
    </source>
</evidence>
<keyword evidence="9" id="KW-0560">Oxidoreductase</keyword>
<name>A0A8T2XE27_POPDE</name>
<keyword evidence="16" id="KW-1185">Reference proteome</keyword>
<evidence type="ECO:0000259" key="14">
    <source>
        <dbReference type="PROSITE" id="PS50845"/>
    </source>
</evidence>
<feature type="transmembrane region" description="Helical" evidence="13">
    <location>
        <begin position="503"/>
        <end position="524"/>
    </location>
</feature>
<evidence type="ECO:0000256" key="9">
    <source>
        <dbReference type="ARBA" id="ARBA00023002"/>
    </source>
</evidence>
<dbReference type="Pfam" id="PF00067">
    <property type="entry name" value="p450"/>
    <property type="match status" value="1"/>
</dbReference>
<dbReference type="PROSITE" id="PS50845">
    <property type="entry name" value="RETICULON"/>
    <property type="match status" value="1"/>
</dbReference>
<dbReference type="Proteomes" id="UP000807159">
    <property type="component" value="Chromosome 13"/>
</dbReference>
<dbReference type="GO" id="GO:0016705">
    <property type="term" value="F:oxidoreductase activity, acting on paired donors, with incorporation or reduction of molecular oxygen"/>
    <property type="evidence" value="ECO:0007669"/>
    <property type="project" value="InterPro"/>
</dbReference>
<evidence type="ECO:0000256" key="13">
    <source>
        <dbReference type="RuleBase" id="RU363132"/>
    </source>
</evidence>
<comment type="subcellular location">
    <subcellularLocation>
        <location evidence="2 13">Endoplasmic reticulum membrane</location>
        <topology evidence="2 13">Multi-pass membrane protein</topology>
    </subcellularLocation>
    <subcellularLocation>
        <location evidence="1">Membrane</location>
        <topology evidence="1">Single-pass membrane protein</topology>
    </subcellularLocation>
</comment>
<dbReference type="Pfam" id="PF02453">
    <property type="entry name" value="Reticulon"/>
    <property type="match status" value="1"/>
</dbReference>
<sequence>MELVLLISLAVVITFLGLLELLYSGLVLKPERLRSVLRKQGIRGPSPSLLLGNISEIRKSQSTTVKASTNEPPVFHNCAATLFPFFEQWRKQYGPVFVFSLGNTQILYVSRADVVREISTCTSLEFGKPSYQQKELGSLLGQGILTSNGKVWAHQRKIIAPELYGDKVKGMMSLIIESTTVLLNSWKSRIDKEGGVAEIKIDEGMRSFSGDVISRACFGSNYSEGAEIFSRLRALQEAMSKKSLSTGIPGMRYIPTTNNREAWVLEKDVRNLILEIVKERKETAHEKDLLQMVLESAKTSNLGQDAMDRFIVDNCKNIYLAGYETTAVSATWCLMLLAANQEWQDRVRAEVLEVCGSGCLPDADMLRKMKQAELLKLEAQEMQASAWYGKNSAAIPQLRVSGGKEVVMEDPMDRFDSQLLKEIEDHDNNEKFDSSSETEIDEYIMLHSTHKNHLFGRQKPLHLVLGGEKHANIILWRNTQISTRIFAGVTVTWFLFECIGYHLLALVCHFLILSSTAVFLWSNLASYINVSPPKLPEVTLPDELFVNFLLLLRGIINHAFTSFQDVASGKDLKKFLKVIAVLWVLSVIGSWFSFLTLLYLLFVMLMTAPMLYEKNEDAVDIYAEKLWLEVKKQSAVLNENVLQKLPIFGSEKHHKQH</sequence>
<gene>
    <name evidence="15" type="ORF">H0E87_022966</name>
</gene>
<evidence type="ECO:0000256" key="3">
    <source>
        <dbReference type="ARBA" id="ARBA00010617"/>
    </source>
</evidence>
<dbReference type="PANTHER" id="PTHR24282:SF196">
    <property type="entry name" value="CYTOCHROME P450 714C2"/>
    <property type="match status" value="1"/>
</dbReference>
<feature type="domain" description="Reticulon" evidence="14">
    <location>
        <begin position="470"/>
        <end position="655"/>
    </location>
</feature>
<evidence type="ECO:0000256" key="7">
    <source>
        <dbReference type="ARBA" id="ARBA00022824"/>
    </source>
</evidence>
<dbReference type="GO" id="GO:0005789">
    <property type="term" value="C:endoplasmic reticulum membrane"/>
    <property type="evidence" value="ECO:0007669"/>
    <property type="project" value="UniProtKB-SubCell"/>
</dbReference>
<evidence type="ECO:0000256" key="4">
    <source>
        <dbReference type="ARBA" id="ARBA00022617"/>
    </source>
</evidence>
<dbReference type="InterPro" id="IPR002401">
    <property type="entry name" value="Cyt_P450_E_grp-I"/>
</dbReference>
<dbReference type="InterPro" id="IPR050665">
    <property type="entry name" value="Cytochrome_P450_Monooxygen"/>
</dbReference>
<organism evidence="15 16">
    <name type="scientific">Populus deltoides</name>
    <name type="common">Eastern poplar</name>
    <name type="synonym">Eastern cottonwood</name>
    <dbReference type="NCBI Taxonomy" id="3696"/>
    <lineage>
        <taxon>Eukaryota</taxon>
        <taxon>Viridiplantae</taxon>
        <taxon>Streptophyta</taxon>
        <taxon>Embryophyta</taxon>
        <taxon>Tracheophyta</taxon>
        <taxon>Spermatophyta</taxon>
        <taxon>Magnoliopsida</taxon>
        <taxon>eudicotyledons</taxon>
        <taxon>Gunneridae</taxon>
        <taxon>Pentapetalae</taxon>
        <taxon>rosids</taxon>
        <taxon>fabids</taxon>
        <taxon>Malpighiales</taxon>
        <taxon>Salicaceae</taxon>
        <taxon>Saliceae</taxon>
        <taxon>Populus</taxon>
    </lineage>
</organism>
<keyword evidence="8 13" id="KW-1133">Transmembrane helix</keyword>
<dbReference type="GO" id="GO:0020037">
    <property type="term" value="F:heme binding"/>
    <property type="evidence" value="ECO:0007669"/>
    <property type="project" value="InterPro"/>
</dbReference>
<dbReference type="GO" id="GO:0005506">
    <property type="term" value="F:iron ion binding"/>
    <property type="evidence" value="ECO:0007669"/>
    <property type="project" value="InterPro"/>
</dbReference>
<dbReference type="PRINTS" id="PR00463">
    <property type="entry name" value="EP450I"/>
</dbReference>
<comment type="caution">
    <text evidence="15">The sequence shown here is derived from an EMBL/GenBank/DDBJ whole genome shotgun (WGS) entry which is preliminary data.</text>
</comment>
<evidence type="ECO:0000256" key="11">
    <source>
        <dbReference type="ARBA" id="ARBA00023033"/>
    </source>
</evidence>
<dbReference type="Gene3D" id="1.10.630.10">
    <property type="entry name" value="Cytochrome P450"/>
    <property type="match status" value="1"/>
</dbReference>
<evidence type="ECO:0000313" key="16">
    <source>
        <dbReference type="Proteomes" id="UP000807159"/>
    </source>
</evidence>
<evidence type="ECO:0000256" key="8">
    <source>
        <dbReference type="ARBA" id="ARBA00022989"/>
    </source>
</evidence>
<keyword evidence="12 13" id="KW-0472">Membrane</keyword>
<keyword evidence="7 13" id="KW-0256">Endoplasmic reticulum</keyword>
<proteinExistence type="inferred from homology"/>
<keyword evidence="4" id="KW-0349">Heme</keyword>
<protein>
    <recommendedName>
        <fullName evidence="13">Reticulon-like protein</fullName>
    </recommendedName>
</protein>
<reference evidence="15" key="1">
    <citation type="journal article" date="2021" name="J. Hered.">
        <title>Genome Assembly of Salicaceae Populus deltoides (Eastern Cottonwood) I-69 Based on Nanopore Sequencing and Hi-C Technologies.</title>
        <authorList>
            <person name="Bai S."/>
            <person name="Wu H."/>
            <person name="Zhang J."/>
            <person name="Pan Z."/>
            <person name="Zhao W."/>
            <person name="Li Z."/>
            <person name="Tong C."/>
        </authorList>
    </citation>
    <scope>NUCLEOTIDE SEQUENCE</scope>
    <source>
        <tissue evidence="15">Leaf</tissue>
    </source>
</reference>
<comment type="similarity">
    <text evidence="3">Belongs to the cytochrome P450 family.</text>
</comment>
<dbReference type="GO" id="GO:0004497">
    <property type="term" value="F:monooxygenase activity"/>
    <property type="evidence" value="ECO:0007669"/>
    <property type="project" value="UniProtKB-KW"/>
</dbReference>
<dbReference type="AlphaFoldDB" id="A0A8T2XE27"/>
<feature type="transmembrane region" description="Helical" evidence="13">
    <location>
        <begin position="575"/>
        <end position="602"/>
    </location>
</feature>
<accession>A0A8T2XE27</accession>
<evidence type="ECO:0000256" key="2">
    <source>
        <dbReference type="ARBA" id="ARBA00004477"/>
    </source>
</evidence>
<keyword evidence="10" id="KW-0408">Iron</keyword>